<dbReference type="PATRIC" id="fig|1291734.4.peg.969"/>
<keyword evidence="4" id="KW-1185">Reference proteome</keyword>
<sequence length="81" mass="9422">MAQQPQARLDRINELARKAKASGLTEAEQAERKALRAAYLKDFRAGLRQQLETTQLFDKQGKEITPRKVQEIQRKNGWRKD</sequence>
<dbReference type="PANTHER" id="PTHR37300:SF1">
    <property type="entry name" value="UPF0291 PROTEIN YNZC"/>
    <property type="match status" value="1"/>
</dbReference>
<reference evidence="3 4" key="1">
    <citation type="journal article" date="2015" name="Genome Announc.">
        <title>Expanding the biotechnology potential of lactobacilli through comparative genomics of 213 strains and associated genera.</title>
        <authorList>
            <person name="Sun Z."/>
            <person name="Harris H.M."/>
            <person name="McCann A."/>
            <person name="Guo C."/>
            <person name="Argimon S."/>
            <person name="Zhang W."/>
            <person name="Yang X."/>
            <person name="Jeffery I.B."/>
            <person name="Cooney J.C."/>
            <person name="Kagawa T.F."/>
            <person name="Liu W."/>
            <person name="Song Y."/>
            <person name="Salvetti E."/>
            <person name="Wrobel A."/>
            <person name="Rasinkangas P."/>
            <person name="Parkhill J."/>
            <person name="Rea M.C."/>
            <person name="O'Sullivan O."/>
            <person name="Ritari J."/>
            <person name="Douillard F.P."/>
            <person name="Paul Ross R."/>
            <person name="Yang R."/>
            <person name="Briner A.E."/>
            <person name="Felis G.E."/>
            <person name="de Vos W.M."/>
            <person name="Barrangou R."/>
            <person name="Klaenhammer T.R."/>
            <person name="Caufield P.W."/>
            <person name="Cui Y."/>
            <person name="Zhang H."/>
            <person name="O'Toole P.W."/>
        </authorList>
    </citation>
    <scope>NUCLEOTIDE SEQUENCE [LARGE SCALE GENOMIC DNA]</scope>
    <source>
        <strain evidence="3 4">JCM 17158</strain>
    </source>
</reference>
<comment type="caution">
    <text evidence="3">The sequence shown here is derived from an EMBL/GenBank/DDBJ whole genome shotgun (WGS) entry which is preliminary data.</text>
</comment>
<dbReference type="Gene3D" id="1.10.287.540">
    <property type="entry name" value="Helix hairpin bin"/>
    <property type="match status" value="1"/>
</dbReference>
<gene>
    <name evidence="3" type="ORF">FD02_GL000942</name>
</gene>
<dbReference type="PANTHER" id="PTHR37300">
    <property type="entry name" value="UPF0291 PROTEIN CBO2609/CLC_2481"/>
    <property type="match status" value="1"/>
</dbReference>
<dbReference type="STRING" id="1291734.FD02_GL000942"/>
<dbReference type="GO" id="GO:0005737">
    <property type="term" value="C:cytoplasm"/>
    <property type="evidence" value="ECO:0007669"/>
    <property type="project" value="UniProtKB-SubCell"/>
</dbReference>
<evidence type="ECO:0000256" key="1">
    <source>
        <dbReference type="ARBA" id="ARBA00022490"/>
    </source>
</evidence>
<dbReference type="InterPro" id="IPR009242">
    <property type="entry name" value="DUF896"/>
</dbReference>
<protein>
    <recommendedName>
        <fullName evidence="2">UPF0291 protein FD02_GL000942</fullName>
    </recommendedName>
</protein>
<dbReference type="Proteomes" id="UP000051804">
    <property type="component" value="Unassembled WGS sequence"/>
</dbReference>
<dbReference type="EMBL" id="AZDJ01000001">
    <property type="protein sequence ID" value="KRK74339.1"/>
    <property type="molecule type" value="Genomic_DNA"/>
</dbReference>
<comment type="similarity">
    <text evidence="2">Belongs to the UPF0291 family.</text>
</comment>
<dbReference type="AlphaFoldDB" id="A0A0R1JYM2"/>
<evidence type="ECO:0000313" key="3">
    <source>
        <dbReference type="EMBL" id="KRK74339.1"/>
    </source>
</evidence>
<comment type="subcellular location">
    <subcellularLocation>
        <location evidence="2">Cytoplasm</location>
    </subcellularLocation>
</comment>
<name>A0A0R1JYM2_9LACO</name>
<dbReference type="SUPFAM" id="SSF158221">
    <property type="entry name" value="YnzC-like"/>
    <property type="match status" value="1"/>
</dbReference>
<dbReference type="HAMAP" id="MF_01103">
    <property type="entry name" value="UPF0291"/>
    <property type="match status" value="1"/>
</dbReference>
<evidence type="ECO:0000256" key="2">
    <source>
        <dbReference type="HAMAP-Rule" id="MF_01103"/>
    </source>
</evidence>
<dbReference type="RefSeq" id="WP_054723272.1">
    <property type="nucleotide sequence ID" value="NZ_AZDJ01000001.1"/>
</dbReference>
<accession>A0A0R1JYM2</accession>
<evidence type="ECO:0000313" key="4">
    <source>
        <dbReference type="Proteomes" id="UP000051804"/>
    </source>
</evidence>
<proteinExistence type="inferred from homology"/>
<dbReference type="Pfam" id="PF05979">
    <property type="entry name" value="DUF896"/>
    <property type="match status" value="1"/>
</dbReference>
<organism evidence="3 4">
    <name type="scientific">Lacticaseibacillus nasuensis JCM 17158</name>
    <dbReference type="NCBI Taxonomy" id="1291734"/>
    <lineage>
        <taxon>Bacteria</taxon>
        <taxon>Bacillati</taxon>
        <taxon>Bacillota</taxon>
        <taxon>Bacilli</taxon>
        <taxon>Lactobacillales</taxon>
        <taxon>Lactobacillaceae</taxon>
        <taxon>Lacticaseibacillus</taxon>
    </lineage>
</organism>
<dbReference type="OrthoDB" id="390105at2"/>
<keyword evidence="1 2" id="KW-0963">Cytoplasm</keyword>